<proteinExistence type="predicted"/>
<dbReference type="EMBL" id="CP121106">
    <property type="protein sequence ID" value="WFL76833.1"/>
    <property type="molecule type" value="Genomic_DNA"/>
</dbReference>
<evidence type="ECO:0008006" key="4">
    <source>
        <dbReference type="Google" id="ProtNLM"/>
    </source>
</evidence>
<evidence type="ECO:0000256" key="1">
    <source>
        <dbReference type="SAM" id="MobiDB-lite"/>
    </source>
</evidence>
<sequence length="280" mass="31898">MTRRKDPRETRLPVTAGELPDFTPVPRQCQRDDGWTDARQRAFIEALADTGSVRAAAAAVNMSSEGAYHLRRQQGAQSFRKAWETALQLGVQRIEDVAMDRALNGVDVPVYSYGKLVGLRKSYNDRLLMFMLRNRAPDRFAEGRAKGMSGMDLTTLEREKKKWRREWELEQQANRPQVSAAEVRASIDRKIEALRRQVEAERQREWDALSEETREAWERFEALKARDLNSQHLLESGDRSAGPQGRLAARSASEDIAPAESGAENKDSSKVRRLKDEGWD</sequence>
<feature type="compositionally biased region" description="Basic and acidic residues" evidence="1">
    <location>
        <begin position="263"/>
        <end position="280"/>
    </location>
</feature>
<evidence type="ECO:0000313" key="3">
    <source>
        <dbReference type="Proteomes" id="UP001215827"/>
    </source>
</evidence>
<feature type="region of interest" description="Disordered" evidence="1">
    <location>
        <begin position="234"/>
        <end position="280"/>
    </location>
</feature>
<reference evidence="2 3" key="1">
    <citation type="submission" date="2023-03" db="EMBL/GenBank/DDBJ databases">
        <title>Altererythrobacter sp. CAU 1644 isolated from sand.</title>
        <authorList>
            <person name="Kim W."/>
        </authorList>
    </citation>
    <scope>NUCLEOTIDE SEQUENCE [LARGE SCALE GENOMIC DNA]</scope>
    <source>
        <strain evidence="2 3">CAU 1644</strain>
    </source>
</reference>
<dbReference type="Proteomes" id="UP001215827">
    <property type="component" value="Chromosome"/>
</dbReference>
<evidence type="ECO:0000313" key="2">
    <source>
        <dbReference type="EMBL" id="WFL76833.1"/>
    </source>
</evidence>
<dbReference type="RefSeq" id="WP_278015592.1">
    <property type="nucleotide sequence ID" value="NZ_CP121106.1"/>
</dbReference>
<organism evidence="2 3">
    <name type="scientific">Altererythrobacter arenosus</name>
    <dbReference type="NCBI Taxonomy" id="3032592"/>
    <lineage>
        <taxon>Bacteria</taxon>
        <taxon>Pseudomonadati</taxon>
        <taxon>Pseudomonadota</taxon>
        <taxon>Alphaproteobacteria</taxon>
        <taxon>Sphingomonadales</taxon>
        <taxon>Erythrobacteraceae</taxon>
        <taxon>Altererythrobacter</taxon>
    </lineage>
</organism>
<gene>
    <name evidence="2" type="ORF">P7228_12620</name>
</gene>
<name>A0ABY8FSH0_9SPHN</name>
<protein>
    <recommendedName>
        <fullName evidence="4">Terminase small subunit</fullName>
    </recommendedName>
</protein>
<keyword evidence="3" id="KW-1185">Reference proteome</keyword>
<accession>A0ABY8FSH0</accession>